<keyword evidence="2" id="KW-0238">DNA-binding</keyword>
<feature type="domain" description="HTH lacI-type" evidence="4">
    <location>
        <begin position="32"/>
        <end position="86"/>
    </location>
</feature>
<keyword evidence="3" id="KW-0804">Transcription</keyword>
<dbReference type="InterPro" id="IPR028082">
    <property type="entry name" value="Peripla_BP_I"/>
</dbReference>
<dbReference type="CDD" id="cd06267">
    <property type="entry name" value="PBP1_LacI_sugar_binding-like"/>
    <property type="match status" value="1"/>
</dbReference>
<gene>
    <name evidence="5" type="primary">cytR_2</name>
    <name evidence="5" type="ORF">FEQ00_03029</name>
</gene>
<name>A0ABU2E4G4_9BURK</name>
<accession>A0ABU2E4G4</accession>
<keyword evidence="6" id="KW-1185">Reference proteome</keyword>
<evidence type="ECO:0000256" key="2">
    <source>
        <dbReference type="ARBA" id="ARBA00023125"/>
    </source>
</evidence>
<dbReference type="PROSITE" id="PS50932">
    <property type="entry name" value="HTH_LACI_2"/>
    <property type="match status" value="1"/>
</dbReference>
<dbReference type="CDD" id="cd01392">
    <property type="entry name" value="HTH_LacI"/>
    <property type="match status" value="1"/>
</dbReference>
<evidence type="ECO:0000313" key="6">
    <source>
        <dbReference type="Proteomes" id="UP001248067"/>
    </source>
</evidence>
<dbReference type="SUPFAM" id="SSF53822">
    <property type="entry name" value="Periplasmic binding protein-like I"/>
    <property type="match status" value="1"/>
</dbReference>
<dbReference type="Gene3D" id="3.40.50.2300">
    <property type="match status" value="2"/>
</dbReference>
<dbReference type="InterPro" id="IPR010982">
    <property type="entry name" value="Lambda_DNA-bd_dom_sf"/>
</dbReference>
<dbReference type="PROSITE" id="PS00356">
    <property type="entry name" value="HTH_LACI_1"/>
    <property type="match status" value="1"/>
</dbReference>
<dbReference type="PANTHER" id="PTHR30146:SF138">
    <property type="entry name" value="TRANSCRIPTIONAL REGULATORY PROTEIN"/>
    <property type="match status" value="1"/>
</dbReference>
<comment type="caution">
    <text evidence="5">The sequence shown here is derived from an EMBL/GenBank/DDBJ whole genome shotgun (WGS) entry which is preliminary data.</text>
</comment>
<dbReference type="InterPro" id="IPR046335">
    <property type="entry name" value="LacI/GalR-like_sensor"/>
</dbReference>
<dbReference type="SMART" id="SM00354">
    <property type="entry name" value="HTH_LACI"/>
    <property type="match status" value="1"/>
</dbReference>
<evidence type="ECO:0000256" key="3">
    <source>
        <dbReference type="ARBA" id="ARBA00023163"/>
    </source>
</evidence>
<dbReference type="PANTHER" id="PTHR30146">
    <property type="entry name" value="LACI-RELATED TRANSCRIPTIONAL REPRESSOR"/>
    <property type="match status" value="1"/>
</dbReference>
<organism evidence="5 6">
    <name type="scientific">Burkholderia pseudomultivorans</name>
    <dbReference type="NCBI Taxonomy" id="1207504"/>
    <lineage>
        <taxon>Bacteria</taxon>
        <taxon>Pseudomonadati</taxon>
        <taxon>Pseudomonadota</taxon>
        <taxon>Betaproteobacteria</taxon>
        <taxon>Burkholderiales</taxon>
        <taxon>Burkholderiaceae</taxon>
        <taxon>Burkholderia</taxon>
        <taxon>Burkholderia cepacia complex</taxon>
    </lineage>
</organism>
<reference evidence="5 6" key="1">
    <citation type="submission" date="2019-06" db="EMBL/GenBank/DDBJ databases">
        <title>Evolution of Burkholderia multivorans in the lungs of Cystic Fibrosis patients.</title>
        <authorList>
            <person name="Moreira L.M."/>
        </authorList>
    </citation>
    <scope>NUCLEOTIDE SEQUENCE [LARGE SCALE GENOMIC DNA]</scope>
    <source>
        <strain evidence="5 6">VC13239</strain>
    </source>
</reference>
<dbReference type="InterPro" id="IPR000843">
    <property type="entry name" value="HTH_LacI"/>
</dbReference>
<dbReference type="EMBL" id="VJSY01000020">
    <property type="protein sequence ID" value="MDR8754606.1"/>
    <property type="molecule type" value="Genomic_DNA"/>
</dbReference>
<evidence type="ECO:0000256" key="1">
    <source>
        <dbReference type="ARBA" id="ARBA00023015"/>
    </source>
</evidence>
<dbReference type="Pfam" id="PF00356">
    <property type="entry name" value="LacI"/>
    <property type="match status" value="1"/>
</dbReference>
<keyword evidence="1" id="KW-0805">Transcription regulation</keyword>
<dbReference type="Gene3D" id="1.10.260.40">
    <property type="entry name" value="lambda repressor-like DNA-binding domains"/>
    <property type="match status" value="1"/>
</dbReference>
<sequence length="361" mass="39125">MAAHATLPSGRHNRPACYARRQHALTFTFIVAKINEVAAAAGVSIGTVSKFINKTKRFSPEVERRIAEAIEQLGYESNPLARSMATGQTGAVGVVIQDILNPYFTAMVKGVNRIAQRNDFVVLIVDADENRKGERPALTKLSRRVDGLILNTSMPDDDLRWTASLGKPVVAVGSAPRDGLLTLSSDPTRAGEMLAQHLLMEKYQRFAYISLPNARGDDERRAGAEHVLARAGLPLQTFSVPRATVAEGERICASVMLSADQPDAVICYNDMIAAGFIKEAERLGIAIPHDVAVCGFDNLELGKLTSPTLTSIDTETERAGEVAMTTLLDALAGKATAPHTMLDARLVVRESTVRPRDARRR</sequence>
<dbReference type="Proteomes" id="UP001248067">
    <property type="component" value="Unassembled WGS sequence"/>
</dbReference>
<proteinExistence type="predicted"/>
<dbReference type="Pfam" id="PF13377">
    <property type="entry name" value="Peripla_BP_3"/>
    <property type="match status" value="1"/>
</dbReference>
<evidence type="ECO:0000259" key="4">
    <source>
        <dbReference type="PROSITE" id="PS50932"/>
    </source>
</evidence>
<protein>
    <submittedName>
        <fullName evidence="5">HTH-type transcriptional repressor CytR</fullName>
    </submittedName>
</protein>
<evidence type="ECO:0000313" key="5">
    <source>
        <dbReference type="EMBL" id="MDR8754606.1"/>
    </source>
</evidence>
<dbReference type="SUPFAM" id="SSF47413">
    <property type="entry name" value="lambda repressor-like DNA-binding domains"/>
    <property type="match status" value="1"/>
</dbReference>